<dbReference type="EC" id="5.2.1.2" evidence="4"/>
<dbReference type="PROSITE" id="PS51354">
    <property type="entry name" value="GLUTAREDOXIN_2"/>
    <property type="match status" value="1"/>
</dbReference>
<dbReference type="AlphaFoldDB" id="A0A9W8HJ38"/>
<dbReference type="Gene3D" id="1.20.1050.10">
    <property type="match status" value="1"/>
</dbReference>
<dbReference type="FunFam" id="1.20.1050.10:FF:000010">
    <property type="entry name" value="Maleylacetoacetate isomerase isoform 1"/>
    <property type="match status" value="1"/>
</dbReference>
<dbReference type="InterPro" id="IPR004045">
    <property type="entry name" value="Glutathione_S-Trfase_N"/>
</dbReference>
<keyword evidence="4" id="KW-0413">Isomerase</keyword>
<comment type="caution">
    <text evidence="4">The sequence shown here is derived from an EMBL/GenBank/DDBJ whole genome shotgun (WGS) entry which is preliminary data.</text>
</comment>
<dbReference type="InterPro" id="IPR036282">
    <property type="entry name" value="Glutathione-S-Trfase_C_sf"/>
</dbReference>
<dbReference type="PANTHER" id="PTHR42673:SF4">
    <property type="entry name" value="MALEYLACETOACETATE ISOMERASE"/>
    <property type="match status" value="1"/>
</dbReference>
<dbReference type="CDD" id="cd03042">
    <property type="entry name" value="GST_N_Zeta"/>
    <property type="match status" value="1"/>
</dbReference>
<feature type="domain" description="GST C-terminal" evidence="3">
    <location>
        <begin position="89"/>
        <end position="209"/>
    </location>
</feature>
<dbReference type="CDD" id="cd03191">
    <property type="entry name" value="GST_C_Zeta"/>
    <property type="match status" value="1"/>
</dbReference>
<dbReference type="SFLD" id="SFLDG00358">
    <property type="entry name" value="Main_(cytGST)"/>
    <property type="match status" value="1"/>
</dbReference>
<evidence type="ECO:0000259" key="2">
    <source>
        <dbReference type="PROSITE" id="PS50404"/>
    </source>
</evidence>
<evidence type="ECO:0000259" key="3">
    <source>
        <dbReference type="PROSITE" id="PS50405"/>
    </source>
</evidence>
<dbReference type="SUPFAM" id="SSF52833">
    <property type="entry name" value="Thioredoxin-like"/>
    <property type="match status" value="1"/>
</dbReference>
<dbReference type="GO" id="GO:0004364">
    <property type="term" value="F:glutathione transferase activity"/>
    <property type="evidence" value="ECO:0007669"/>
    <property type="project" value="TreeGrafter"/>
</dbReference>
<dbReference type="GO" id="GO:0006559">
    <property type="term" value="P:L-phenylalanine catabolic process"/>
    <property type="evidence" value="ECO:0007669"/>
    <property type="project" value="TreeGrafter"/>
</dbReference>
<dbReference type="GO" id="GO:0016034">
    <property type="term" value="F:maleylacetoacetate isomerase activity"/>
    <property type="evidence" value="ECO:0007669"/>
    <property type="project" value="UniProtKB-EC"/>
</dbReference>
<dbReference type="Pfam" id="PF13410">
    <property type="entry name" value="GST_C_2"/>
    <property type="match status" value="1"/>
</dbReference>
<dbReference type="PROSITE" id="PS50404">
    <property type="entry name" value="GST_NTER"/>
    <property type="match status" value="1"/>
</dbReference>
<organism evidence="4 5">
    <name type="scientific">Coemansia javaensis</name>
    <dbReference type="NCBI Taxonomy" id="2761396"/>
    <lineage>
        <taxon>Eukaryota</taxon>
        <taxon>Fungi</taxon>
        <taxon>Fungi incertae sedis</taxon>
        <taxon>Zoopagomycota</taxon>
        <taxon>Kickxellomycotina</taxon>
        <taxon>Kickxellomycetes</taxon>
        <taxon>Kickxellales</taxon>
        <taxon>Kickxellaceae</taxon>
        <taxon>Coemansia</taxon>
    </lineage>
</organism>
<dbReference type="InterPro" id="IPR036249">
    <property type="entry name" value="Thioredoxin-like_sf"/>
</dbReference>
<evidence type="ECO:0000313" key="4">
    <source>
        <dbReference type="EMBL" id="KAJ2786185.1"/>
    </source>
</evidence>
<dbReference type="InterPro" id="IPR010987">
    <property type="entry name" value="Glutathione-S-Trfase_C-like"/>
</dbReference>
<dbReference type="NCBIfam" id="TIGR01262">
    <property type="entry name" value="maiA"/>
    <property type="match status" value="1"/>
</dbReference>
<dbReference type="InterPro" id="IPR034330">
    <property type="entry name" value="GST_Zeta_C"/>
</dbReference>
<dbReference type="SUPFAM" id="SSF47616">
    <property type="entry name" value="GST C-terminal domain-like"/>
    <property type="match status" value="1"/>
</dbReference>
<evidence type="ECO:0000313" key="5">
    <source>
        <dbReference type="Proteomes" id="UP001140217"/>
    </source>
</evidence>
<comment type="similarity">
    <text evidence="1">Belongs to the GST superfamily. Zeta family.</text>
</comment>
<dbReference type="InterPro" id="IPR034333">
    <property type="entry name" value="GST_Zeta_N"/>
</dbReference>
<dbReference type="OrthoDB" id="202840at2759"/>
<dbReference type="InterPro" id="IPR040079">
    <property type="entry name" value="Glutathione_S-Trfase"/>
</dbReference>
<reference evidence="4" key="1">
    <citation type="submission" date="2022-07" db="EMBL/GenBank/DDBJ databases">
        <title>Phylogenomic reconstructions and comparative analyses of Kickxellomycotina fungi.</title>
        <authorList>
            <person name="Reynolds N.K."/>
            <person name="Stajich J.E."/>
            <person name="Barry K."/>
            <person name="Grigoriev I.V."/>
            <person name="Crous P."/>
            <person name="Smith M.E."/>
        </authorList>
    </citation>
    <scope>NUCLEOTIDE SEQUENCE</scope>
    <source>
        <strain evidence="4">NBRC 105414</strain>
    </source>
</reference>
<dbReference type="Proteomes" id="UP001140217">
    <property type="component" value="Unassembled WGS sequence"/>
</dbReference>
<dbReference type="EMBL" id="JANBUL010000003">
    <property type="protein sequence ID" value="KAJ2786185.1"/>
    <property type="molecule type" value="Genomic_DNA"/>
</dbReference>
<dbReference type="PANTHER" id="PTHR42673">
    <property type="entry name" value="MALEYLACETOACETATE ISOMERASE"/>
    <property type="match status" value="1"/>
</dbReference>
<dbReference type="InterPro" id="IPR005955">
    <property type="entry name" value="GST_Zeta"/>
</dbReference>
<accession>A0A9W8HJ38</accession>
<gene>
    <name evidence="4" type="primary">GSTZ1</name>
    <name evidence="4" type="ORF">H4R18_000032</name>
</gene>
<dbReference type="Gene3D" id="3.40.30.10">
    <property type="entry name" value="Glutaredoxin"/>
    <property type="match status" value="1"/>
</dbReference>
<name>A0A9W8HJ38_9FUNG</name>
<dbReference type="GO" id="GO:0006749">
    <property type="term" value="P:glutathione metabolic process"/>
    <property type="evidence" value="ECO:0007669"/>
    <property type="project" value="TreeGrafter"/>
</dbReference>
<feature type="domain" description="GST N-terminal" evidence="2">
    <location>
        <begin position="3"/>
        <end position="84"/>
    </location>
</feature>
<protein>
    <submittedName>
        <fullName evidence="4">Glutathione S-transferase zeta-1</fullName>
        <ecNumber evidence="4">5.2.1.2</ecNumber>
    </submittedName>
</protein>
<dbReference type="GO" id="GO:0005739">
    <property type="term" value="C:mitochondrion"/>
    <property type="evidence" value="ECO:0007669"/>
    <property type="project" value="TreeGrafter"/>
</dbReference>
<dbReference type="Pfam" id="PF13417">
    <property type="entry name" value="GST_N_3"/>
    <property type="match status" value="1"/>
</dbReference>
<proteinExistence type="inferred from homology"/>
<keyword evidence="5" id="KW-1185">Reference proteome</keyword>
<sequence>MDSAPVLYTYYRSSCSARVRIALNHKGIDYEARPINLVSGEQLSAEYTAQNPSGLVPLLVIDGREISQSVAILEYLEETRPAKPLLPADPAQRAQVRTLVGVICCDIQPLQNLRVLKTVPEDQRPAYARAVIESGLAVFEKMLERTAGRFCVGDEVTLADCCLIPQLYNARRFGVDIARFPRIQQIEARANALPAFRAAHWTRQPDCPAELASQHALP</sequence>
<dbReference type="PROSITE" id="PS50405">
    <property type="entry name" value="GST_CTER"/>
    <property type="match status" value="1"/>
</dbReference>
<dbReference type="SFLD" id="SFLDS00019">
    <property type="entry name" value="Glutathione_Transferase_(cytos"/>
    <property type="match status" value="1"/>
</dbReference>
<evidence type="ECO:0000256" key="1">
    <source>
        <dbReference type="ARBA" id="ARBA00010007"/>
    </source>
</evidence>